<proteinExistence type="predicted"/>
<dbReference type="EMBL" id="CM041550">
    <property type="protein sequence ID" value="KAI3356001.1"/>
    <property type="molecule type" value="Genomic_DNA"/>
</dbReference>
<evidence type="ECO:0000313" key="1">
    <source>
        <dbReference type="EMBL" id="KAI3356001.1"/>
    </source>
</evidence>
<gene>
    <name evidence="1" type="ORF">L3Q82_017273</name>
</gene>
<organism evidence="1 2">
    <name type="scientific">Scortum barcoo</name>
    <name type="common">barcoo grunter</name>
    <dbReference type="NCBI Taxonomy" id="214431"/>
    <lineage>
        <taxon>Eukaryota</taxon>
        <taxon>Metazoa</taxon>
        <taxon>Chordata</taxon>
        <taxon>Craniata</taxon>
        <taxon>Vertebrata</taxon>
        <taxon>Euteleostomi</taxon>
        <taxon>Actinopterygii</taxon>
        <taxon>Neopterygii</taxon>
        <taxon>Teleostei</taxon>
        <taxon>Neoteleostei</taxon>
        <taxon>Acanthomorphata</taxon>
        <taxon>Eupercaria</taxon>
        <taxon>Centrarchiformes</taxon>
        <taxon>Terapontoidei</taxon>
        <taxon>Terapontidae</taxon>
        <taxon>Scortum</taxon>
    </lineage>
</organism>
<sequence length="213" mass="24231">MTARSFNIFIIFTVCLSFISHPSNGFVVIQPQNRTVNPDGSVWISCKHDKKDAVVEDVLLNGISQGNTTGLCQKGRTDCKNIIMHEKNPNEYLFIMLNIGPAEMAMTYQCEFTVKIEDLEYTETGKPTTLLPGQKEAVYMPPPPPSPHTPPQFHQLRWILIGLLALMFLYSCVITSFYVRLRCSSSRDPENATYVEMRKVPSPRNTPFDMYCR</sequence>
<reference evidence="1" key="1">
    <citation type="submission" date="2022-04" db="EMBL/GenBank/DDBJ databases">
        <title>Jade perch genome.</title>
        <authorList>
            <person name="Chao B."/>
        </authorList>
    </citation>
    <scope>NUCLEOTIDE SEQUENCE</scope>
    <source>
        <strain evidence="1">CB-2022</strain>
    </source>
</reference>
<evidence type="ECO:0000313" key="2">
    <source>
        <dbReference type="Proteomes" id="UP000831701"/>
    </source>
</evidence>
<accession>A0ACB8VKK6</accession>
<dbReference type="Proteomes" id="UP000831701">
    <property type="component" value="Chromosome 20"/>
</dbReference>
<keyword evidence="2" id="KW-1185">Reference proteome</keyword>
<protein>
    <submittedName>
        <fullName evidence="1">Uncharacterized protein</fullName>
    </submittedName>
</protein>
<comment type="caution">
    <text evidence="1">The sequence shown here is derived from an EMBL/GenBank/DDBJ whole genome shotgun (WGS) entry which is preliminary data.</text>
</comment>
<name>A0ACB8VKK6_9TELE</name>